<evidence type="ECO:0000313" key="1">
    <source>
        <dbReference type="EMBL" id="RID91003.1"/>
    </source>
</evidence>
<evidence type="ECO:0000313" key="2">
    <source>
        <dbReference type="Proteomes" id="UP000266649"/>
    </source>
</evidence>
<dbReference type="OrthoDB" id="7644589at2"/>
<dbReference type="RefSeq" id="WP_119135694.1">
    <property type="nucleotide sequence ID" value="NZ_QXXQ01000009.1"/>
</dbReference>
<protein>
    <recommendedName>
        <fullName evidence="3">Flagellar export protein FliJ</fullName>
    </recommendedName>
</protein>
<proteinExistence type="predicted"/>
<gene>
    <name evidence="1" type="ORF">D2N39_15560</name>
</gene>
<sequence length="109" mass="12204">MTDERLKQLATLSDLIRDRALEDLRRAAAERDMTKAHLAGLAVLPATGLSPLAAARAAQAYQQWADERRRQLNMQLARQTVTVMQRQADARQAFGRAEVLHRLAASGRR</sequence>
<keyword evidence="2" id="KW-1185">Reference proteome</keyword>
<evidence type="ECO:0008006" key="3">
    <source>
        <dbReference type="Google" id="ProtNLM"/>
    </source>
</evidence>
<reference evidence="1 2" key="1">
    <citation type="submission" date="2018-09" db="EMBL/GenBank/DDBJ databases">
        <title>Gemmobacter lutimaris sp. nov., a marine bacterium isolated from tidal flat.</title>
        <authorList>
            <person name="Lee D.W."/>
            <person name="Yoo Y."/>
            <person name="Kim J.-J."/>
            <person name="Kim B.S."/>
        </authorList>
    </citation>
    <scope>NUCLEOTIDE SEQUENCE [LARGE SCALE GENOMIC DNA]</scope>
    <source>
        <strain evidence="1 2">YJ-T1-11</strain>
    </source>
</reference>
<dbReference type="EMBL" id="QXXQ01000009">
    <property type="protein sequence ID" value="RID91003.1"/>
    <property type="molecule type" value="Genomic_DNA"/>
</dbReference>
<name>A0A398BUN4_9RHOB</name>
<dbReference type="Proteomes" id="UP000266649">
    <property type="component" value="Unassembled WGS sequence"/>
</dbReference>
<organism evidence="1 2">
    <name type="scientific">Gemmobacter lutimaris</name>
    <dbReference type="NCBI Taxonomy" id="2306023"/>
    <lineage>
        <taxon>Bacteria</taxon>
        <taxon>Pseudomonadati</taxon>
        <taxon>Pseudomonadota</taxon>
        <taxon>Alphaproteobacteria</taxon>
        <taxon>Rhodobacterales</taxon>
        <taxon>Paracoccaceae</taxon>
        <taxon>Gemmobacter</taxon>
    </lineage>
</organism>
<comment type="caution">
    <text evidence="1">The sequence shown here is derived from an EMBL/GenBank/DDBJ whole genome shotgun (WGS) entry which is preliminary data.</text>
</comment>
<dbReference type="AlphaFoldDB" id="A0A398BUN4"/>
<accession>A0A398BUN4</accession>